<feature type="compositionally biased region" description="Low complexity" evidence="1">
    <location>
        <begin position="441"/>
        <end position="455"/>
    </location>
</feature>
<dbReference type="EMBL" id="ML976000">
    <property type="protein sequence ID" value="KAF1947032.1"/>
    <property type="molecule type" value="Genomic_DNA"/>
</dbReference>
<feature type="region of interest" description="Disordered" evidence="1">
    <location>
        <begin position="392"/>
        <end position="547"/>
    </location>
</feature>
<protein>
    <recommendedName>
        <fullName evidence="2">Subtelomeric hrmA-associated cluster protein AFUB-079030/YDR124W-like helical bundle domain-containing protein</fullName>
    </recommendedName>
</protein>
<feature type="region of interest" description="Disordered" evidence="1">
    <location>
        <begin position="141"/>
        <end position="180"/>
    </location>
</feature>
<sequence>MARSRAVSPPTPSKDGMPLRTSSSATMKNDEFGEDPWALAFVNGGDYVHEEPPALSSRVAELTIKHDTPDDYVDQFAAPTLIAQGLWKVTSPNGLEELTYKPIPGFEHMWTPSAQSLSQRGLRAHSRGTVGPTQATTMARTPATYRPRRRKTIKRSRSVARGSHSPHSAVQDSTDDENEYEHEHEYARAAEDGGRHAWDMVRVATDQSHTFYIGDVDELSKFFRRRLDELTMKPVRPIITAWIKQLEPKRLSQYGPYHKQLPGDLPPHRTPPWWPHNVPYEEPSHLDKAGLLALAVDMMLLHRRIDEVKRRGAWIAKLRQAATYAVETTAADQFSSSKGNGFSAKMRTRALEDILPNLFETAQTYEDHFAKYNLYEGCGAEDPGFGTHVTWHPLSRPSRQPIVPKPMTRKRLRTARVQAPRVEESGDETEVDDTLATSYLRRSQAQRQTRAAQASNMPVPQQQPPYSSASRQEHSHRMASPQQVPHLPLPPQQLSALPASQEQPSHVPAPQTPTIINHRVPAVDAASSASQHEMRPHVSTTPETSFGHPMHGLSLAEDMDLDVKAVNHNPYSAHTLNQHSFAFNQPMQYPGSHPGYSMQGFHPQDNRGSFSSSVEQSFPSPSQCSTASFAASMAPSNLTYDYQGIHPSTPMHTVFHGLPVDHTVDYAPQHYHH</sequence>
<feature type="compositionally biased region" description="Low complexity" evidence="1">
    <location>
        <begin position="609"/>
        <end position="623"/>
    </location>
</feature>
<dbReference type="PANTHER" id="PTHR36102">
    <property type="entry name" value="CHROMOSOME 10, WHOLE GENOME SHOTGUN SEQUENCE"/>
    <property type="match status" value="1"/>
</dbReference>
<reference evidence="3" key="1">
    <citation type="journal article" date="2020" name="Stud. Mycol.">
        <title>101 Dothideomycetes genomes: a test case for predicting lifestyles and emergence of pathogens.</title>
        <authorList>
            <person name="Haridas S."/>
            <person name="Albert R."/>
            <person name="Binder M."/>
            <person name="Bloem J."/>
            <person name="Labutti K."/>
            <person name="Salamov A."/>
            <person name="Andreopoulos B."/>
            <person name="Baker S."/>
            <person name="Barry K."/>
            <person name="Bills G."/>
            <person name="Bluhm B."/>
            <person name="Cannon C."/>
            <person name="Castanera R."/>
            <person name="Culley D."/>
            <person name="Daum C."/>
            <person name="Ezra D."/>
            <person name="Gonzalez J."/>
            <person name="Henrissat B."/>
            <person name="Kuo A."/>
            <person name="Liang C."/>
            <person name="Lipzen A."/>
            <person name="Lutzoni F."/>
            <person name="Magnuson J."/>
            <person name="Mondo S."/>
            <person name="Nolan M."/>
            <person name="Ohm R."/>
            <person name="Pangilinan J."/>
            <person name="Park H.-J."/>
            <person name="Ramirez L."/>
            <person name="Alfaro M."/>
            <person name="Sun H."/>
            <person name="Tritt A."/>
            <person name="Yoshinaga Y."/>
            <person name="Zwiers L.-H."/>
            <person name="Turgeon B."/>
            <person name="Goodwin S."/>
            <person name="Spatafora J."/>
            <person name="Crous P."/>
            <person name="Grigoriev I."/>
        </authorList>
    </citation>
    <scope>NUCLEOTIDE SEQUENCE</scope>
    <source>
        <strain evidence="3">CBS 161.51</strain>
    </source>
</reference>
<feature type="compositionally biased region" description="Basic residues" evidence="1">
    <location>
        <begin position="146"/>
        <end position="158"/>
    </location>
</feature>
<gene>
    <name evidence="3" type="ORF">EJ02DRAFT_171497</name>
</gene>
<keyword evidence="4" id="KW-1185">Reference proteome</keyword>
<dbReference type="InterPro" id="IPR047092">
    <property type="entry name" value="AFUB_07903/YDR124W-like_hel"/>
</dbReference>
<feature type="compositionally biased region" description="Low complexity" evidence="1">
    <location>
        <begin position="480"/>
        <end position="501"/>
    </location>
</feature>
<organism evidence="3 4">
    <name type="scientific">Clathrospora elynae</name>
    <dbReference type="NCBI Taxonomy" id="706981"/>
    <lineage>
        <taxon>Eukaryota</taxon>
        <taxon>Fungi</taxon>
        <taxon>Dikarya</taxon>
        <taxon>Ascomycota</taxon>
        <taxon>Pezizomycotina</taxon>
        <taxon>Dothideomycetes</taxon>
        <taxon>Pleosporomycetidae</taxon>
        <taxon>Pleosporales</taxon>
        <taxon>Diademaceae</taxon>
        <taxon>Clathrospora</taxon>
    </lineage>
</organism>
<accession>A0A6A5T575</accession>
<dbReference type="Proteomes" id="UP000800038">
    <property type="component" value="Unassembled WGS sequence"/>
</dbReference>
<feature type="domain" description="Subtelomeric hrmA-associated cluster protein AFUB-079030/YDR124W-like helical bundle" evidence="2">
    <location>
        <begin position="213"/>
        <end position="325"/>
    </location>
</feature>
<dbReference type="InterPro" id="IPR021264">
    <property type="entry name" value="AFUB_079030/YDR124W-like"/>
</dbReference>
<feature type="region of interest" description="Disordered" evidence="1">
    <location>
        <begin position="592"/>
        <end position="624"/>
    </location>
</feature>
<evidence type="ECO:0000313" key="3">
    <source>
        <dbReference type="EMBL" id="KAF1947032.1"/>
    </source>
</evidence>
<dbReference type="OrthoDB" id="5338458at2759"/>
<feature type="region of interest" description="Disordered" evidence="1">
    <location>
        <begin position="1"/>
        <end position="30"/>
    </location>
</feature>
<evidence type="ECO:0000313" key="4">
    <source>
        <dbReference type="Proteomes" id="UP000800038"/>
    </source>
</evidence>
<evidence type="ECO:0000259" key="2">
    <source>
        <dbReference type="Pfam" id="PF11001"/>
    </source>
</evidence>
<proteinExistence type="predicted"/>
<dbReference type="Pfam" id="PF11001">
    <property type="entry name" value="AFUB_07903_YDR124W_hel"/>
    <property type="match status" value="1"/>
</dbReference>
<evidence type="ECO:0000256" key="1">
    <source>
        <dbReference type="SAM" id="MobiDB-lite"/>
    </source>
</evidence>
<dbReference type="AlphaFoldDB" id="A0A6A5T575"/>
<name>A0A6A5T575_9PLEO</name>
<feature type="compositionally biased region" description="Polar residues" evidence="1">
    <location>
        <begin position="456"/>
        <end position="470"/>
    </location>
</feature>
<dbReference type="PANTHER" id="PTHR36102:SF1">
    <property type="entry name" value="YDR124W-LIKE HELICAL BUNDLE DOMAIN-CONTAINING PROTEIN"/>
    <property type="match status" value="1"/>
</dbReference>